<evidence type="ECO:0000256" key="3">
    <source>
        <dbReference type="ARBA" id="ARBA00023002"/>
    </source>
</evidence>
<evidence type="ECO:0000256" key="5">
    <source>
        <dbReference type="ARBA" id="ARBA00023186"/>
    </source>
</evidence>
<evidence type="ECO:0000313" key="8">
    <source>
        <dbReference type="EMBL" id="EDQ48352.1"/>
    </source>
</evidence>
<evidence type="ECO:0000256" key="1">
    <source>
        <dbReference type="ARBA" id="ARBA00022448"/>
    </source>
</evidence>
<protein>
    <submittedName>
        <fullName evidence="8">Predicted protein</fullName>
    </submittedName>
</protein>
<reference evidence="8" key="1">
    <citation type="journal article" date="2008" name="Science">
        <title>The Physcomitrella genome reveals evolutionary insights into the conquest of land by plants.</title>
        <authorList>
            <person name="Rensing S."/>
            <person name="Lang D."/>
            <person name="Zimmer A."/>
            <person name="Terry A."/>
            <person name="Salamov A."/>
            <person name="Shapiro H."/>
            <person name="Nishiyama T."/>
            <person name="Perroud P.-F."/>
            <person name="Lindquist E."/>
            <person name="Kamisugi Y."/>
            <person name="Tanahashi T."/>
            <person name="Sakakibara K."/>
            <person name="Fujita T."/>
            <person name="Oishi K."/>
            <person name="Shin-I T."/>
            <person name="Kuroki Y."/>
            <person name="Toyoda A."/>
            <person name="Suzuki Y."/>
            <person name="Hashimoto A."/>
            <person name="Yamaguchi K."/>
            <person name="Sugano A."/>
            <person name="Kohara Y."/>
            <person name="Fujiyama A."/>
            <person name="Anterola A."/>
            <person name="Aoki S."/>
            <person name="Ashton N."/>
            <person name="Barbazuk W.B."/>
            <person name="Barker E."/>
            <person name="Bennetzen J."/>
            <person name="Bezanilla M."/>
            <person name="Blankenship R."/>
            <person name="Cho S.H."/>
            <person name="Dutcher S."/>
            <person name="Estelle M."/>
            <person name="Fawcett J.A."/>
            <person name="Gundlach H."/>
            <person name="Hanada K."/>
            <person name="Heyl A."/>
            <person name="Hicks K.A."/>
            <person name="Hugh J."/>
            <person name="Lohr M."/>
            <person name="Mayer K."/>
            <person name="Melkozernov A."/>
            <person name="Murata T."/>
            <person name="Nelson D."/>
            <person name="Pils B."/>
            <person name="Prigge M."/>
            <person name="Reiss B."/>
            <person name="Renner T."/>
            <person name="Rombauts S."/>
            <person name="Rushton P."/>
            <person name="Sanderfoot A."/>
            <person name="Schween G."/>
            <person name="Shiu S.-H."/>
            <person name="Stueber K."/>
            <person name="Theodoulou F.L."/>
            <person name="Tu H."/>
            <person name="Van de Peer Y."/>
            <person name="Verrier P.J."/>
            <person name="Waters E."/>
            <person name="Wood A."/>
            <person name="Yang L."/>
            <person name="Cove D."/>
            <person name="Cuming A."/>
            <person name="Hasebe M."/>
            <person name="Lucas S."/>
            <person name="Mishler D.B."/>
            <person name="Reski R."/>
            <person name="Grigoriev I."/>
            <person name="Quatrano R.S."/>
            <person name="Boore J.L."/>
        </authorList>
    </citation>
    <scope>NUCLEOTIDE SEQUENCE [LARGE SCALE GENOMIC DNA]</scope>
</reference>
<dbReference type="InterPro" id="IPR023380">
    <property type="entry name" value="DsbB-like_sf"/>
</dbReference>
<evidence type="ECO:0000259" key="7">
    <source>
        <dbReference type="Pfam" id="PF13462"/>
    </source>
</evidence>
<dbReference type="SUPFAM" id="SSF52833">
    <property type="entry name" value="Thioredoxin-like"/>
    <property type="match status" value="1"/>
</dbReference>
<dbReference type="Gene3D" id="3.40.30.10">
    <property type="entry name" value="Glutaredoxin"/>
    <property type="match status" value="1"/>
</dbReference>
<proteinExistence type="predicted"/>
<dbReference type="HOGENOM" id="CLU_1375360_0_0_1"/>
<dbReference type="InterPro" id="IPR012336">
    <property type="entry name" value="Thioredoxin-like_fold"/>
</dbReference>
<gene>
    <name evidence="8" type="ORF">PHYPADRAFT_103928</name>
</gene>
<feature type="domain" description="Thioredoxin-like fold" evidence="7">
    <location>
        <begin position="10"/>
        <end position="124"/>
    </location>
</feature>
<evidence type="ECO:0000256" key="2">
    <source>
        <dbReference type="ARBA" id="ARBA00022982"/>
    </source>
</evidence>
<organism>
    <name type="scientific">Physcomitrium patens</name>
    <name type="common">Spreading-leaved earth moss</name>
    <name type="synonym">Physcomitrella patens</name>
    <dbReference type="NCBI Taxonomy" id="3218"/>
    <lineage>
        <taxon>Eukaryota</taxon>
        <taxon>Viridiplantae</taxon>
        <taxon>Streptophyta</taxon>
        <taxon>Embryophyta</taxon>
        <taxon>Bryophyta</taxon>
        <taxon>Bryophytina</taxon>
        <taxon>Bryopsida</taxon>
        <taxon>Funariidae</taxon>
        <taxon>Funariales</taxon>
        <taxon>Funariaceae</taxon>
        <taxon>Physcomitrium</taxon>
    </lineage>
</organism>
<dbReference type="InterPro" id="IPR012187">
    <property type="entry name" value="Disulphide_bond_form_BdbC"/>
</dbReference>
<dbReference type="InterPro" id="IPR036249">
    <property type="entry name" value="Thioredoxin-like_sf"/>
</dbReference>
<dbReference type="Pfam" id="PF13462">
    <property type="entry name" value="Thioredoxin_4"/>
    <property type="match status" value="1"/>
</dbReference>
<dbReference type="Gene3D" id="1.20.1550.10">
    <property type="entry name" value="DsbB-like"/>
    <property type="match status" value="1"/>
</dbReference>
<keyword evidence="1" id="KW-0813">Transport</keyword>
<name>A9U7K1_PHYPA</name>
<dbReference type="Gene3D" id="3.40.630.30">
    <property type="match status" value="1"/>
</dbReference>
<dbReference type="PANTHER" id="PTHR43469:SF1">
    <property type="entry name" value="SPBETA PROPHAGE-DERIVED DISULFIDE BOND FORMATION PROTEIN B"/>
    <property type="match status" value="1"/>
</dbReference>
<keyword evidence="4" id="KW-1015">Disulfide bond</keyword>
<evidence type="ECO:0000256" key="4">
    <source>
        <dbReference type="ARBA" id="ARBA00023157"/>
    </source>
</evidence>
<dbReference type="EMBL" id="DS546537">
    <property type="protein sequence ID" value="EDQ48352.1"/>
    <property type="molecule type" value="Genomic_DNA"/>
</dbReference>
<keyword evidence="3" id="KW-0560">Oxidoreductase</keyword>
<keyword evidence="6" id="KW-0676">Redox-active center</keyword>
<dbReference type="PANTHER" id="PTHR43469">
    <property type="entry name" value="DISULFIDE FORMATION PROTEIN-RELATED"/>
    <property type="match status" value="1"/>
</dbReference>
<dbReference type="AlphaFoldDB" id="A9U7K1"/>
<dbReference type="GO" id="GO:0016491">
    <property type="term" value="F:oxidoreductase activity"/>
    <property type="evidence" value="ECO:0007669"/>
    <property type="project" value="UniProtKB-KW"/>
</dbReference>
<dbReference type="SUPFAM" id="SSF158442">
    <property type="entry name" value="DsbB-like"/>
    <property type="match status" value="1"/>
</dbReference>
<keyword evidence="2" id="KW-0249">Electron transport</keyword>
<feature type="non-terminal residue" evidence="8">
    <location>
        <position position="247"/>
    </location>
</feature>
<sequence length="247" mass="27900">MNYLIISPNADSNTAALAAQSVFHQNKDEFWKYYHVLFDNQQDEKTEWATPEFLVKLARDNNIKVDYDQLSKDIEEKTYQDEVDSHMATGNKLGVNSTPTLYVNGEKVAENVTLDYNALKSYLDKKSADTDKLCWFQRIFMYPEVILLGIASYKNDRKIIPYAVTLSAIGGCISIYHYAEQKIPALANALPCKKPGGEALLCCRGQALYIDNIANGNIPELEGPRIRLRPLEEGDAPALYACWTDEE</sequence>
<evidence type="ECO:0000256" key="6">
    <source>
        <dbReference type="ARBA" id="ARBA00023284"/>
    </source>
</evidence>
<accession>A9U7K1</accession>
<keyword evidence="5" id="KW-0143">Chaperone</keyword>